<dbReference type="AlphaFoldDB" id="A0A1H0NHD4"/>
<dbReference type="Proteomes" id="UP000198827">
    <property type="component" value="Chromosome I"/>
</dbReference>
<name>A0A1H0NHD4_9PSED</name>
<organism evidence="1 2">
    <name type="scientific">Pseudomonas arsenicoxydans</name>
    <dbReference type="NCBI Taxonomy" id="702115"/>
    <lineage>
        <taxon>Bacteria</taxon>
        <taxon>Pseudomonadati</taxon>
        <taxon>Pseudomonadota</taxon>
        <taxon>Gammaproteobacteria</taxon>
        <taxon>Pseudomonadales</taxon>
        <taxon>Pseudomonadaceae</taxon>
        <taxon>Pseudomonas</taxon>
    </lineage>
</organism>
<reference evidence="1 2" key="1">
    <citation type="submission" date="2016-10" db="EMBL/GenBank/DDBJ databases">
        <authorList>
            <person name="de Groot N.N."/>
        </authorList>
    </citation>
    <scope>NUCLEOTIDE SEQUENCE [LARGE SCALE GENOMIC DNA]</scope>
    <source>
        <strain evidence="1 2">CECT 7543</strain>
    </source>
</reference>
<dbReference type="InterPro" id="IPR029033">
    <property type="entry name" value="His_PPase_superfam"/>
</dbReference>
<gene>
    <name evidence="1" type="ORF">SAMN04489798_4213</name>
</gene>
<dbReference type="Gene3D" id="3.40.50.1240">
    <property type="entry name" value="Phosphoglycerate mutase-like"/>
    <property type="match status" value="1"/>
</dbReference>
<dbReference type="SUPFAM" id="SSF53254">
    <property type="entry name" value="Phosphoglycerate mutase-like"/>
    <property type="match status" value="1"/>
</dbReference>
<protein>
    <submittedName>
        <fullName evidence="1">Phosphohistidine phosphatase SixA</fullName>
    </submittedName>
</protein>
<proteinExistence type="predicted"/>
<dbReference type="RefSeq" id="WP_090183670.1">
    <property type="nucleotide sequence ID" value="NZ_LT629705.1"/>
</dbReference>
<dbReference type="EMBL" id="LT629705">
    <property type="protein sequence ID" value="SDO92172.1"/>
    <property type="molecule type" value="Genomic_DNA"/>
</dbReference>
<dbReference type="OrthoDB" id="6195868at2"/>
<accession>A0A1H0NHD4</accession>
<evidence type="ECO:0000313" key="2">
    <source>
        <dbReference type="Proteomes" id="UP000198827"/>
    </source>
</evidence>
<evidence type="ECO:0000313" key="1">
    <source>
        <dbReference type="EMBL" id="SDO92172.1"/>
    </source>
</evidence>
<sequence>MTSRLIKLASLSAALVVVALVSGFALWSRSPANLGPANSEDATQLLRHWQAGEVVVLVRHTERCDRSSNPCFGPADGITQVGNDAAIAVGQGFNRLGMAQADVLSSPVTRTAQTSHAMFGKDAMAQDWLATCGKTLRNDVVAHKRAHQNLVLVTHSGCISDFEAQTGYPHAATSEYGSSLFVHIDVNGQLKILGIVKANDWNALLQDSSVQ</sequence>